<dbReference type="EMBL" id="JACHJU010000003">
    <property type="protein sequence ID" value="MBB4942185.1"/>
    <property type="molecule type" value="Genomic_DNA"/>
</dbReference>
<proteinExistence type="predicted"/>
<gene>
    <name evidence="1" type="ORF">FHR32_006571</name>
</gene>
<protein>
    <submittedName>
        <fullName evidence="1">ABC-type multidrug transport system ATPase subunit</fullName>
    </submittedName>
</protein>
<dbReference type="AlphaFoldDB" id="A0A7W7S1S4"/>
<dbReference type="InterPro" id="IPR027417">
    <property type="entry name" value="P-loop_NTPase"/>
</dbReference>
<keyword evidence="2" id="KW-1185">Reference proteome</keyword>
<evidence type="ECO:0000313" key="2">
    <source>
        <dbReference type="Proteomes" id="UP000534286"/>
    </source>
</evidence>
<dbReference type="RefSeq" id="WP_184758199.1">
    <property type="nucleotide sequence ID" value="NZ_BAABEK010000003.1"/>
</dbReference>
<evidence type="ECO:0000313" key="1">
    <source>
        <dbReference type="EMBL" id="MBB4942185.1"/>
    </source>
</evidence>
<dbReference type="Proteomes" id="UP000534286">
    <property type="component" value="Unassembled WGS sequence"/>
</dbReference>
<sequence>MRAYAAAGRTVLFATHYLEEADENSDRVIVIARNRIEAVQRAQVQGWL</sequence>
<accession>A0A7W7S1S4</accession>
<organism evidence="1 2">
    <name type="scientific">Streptosporangium album</name>
    <dbReference type="NCBI Taxonomy" id="47479"/>
    <lineage>
        <taxon>Bacteria</taxon>
        <taxon>Bacillati</taxon>
        <taxon>Actinomycetota</taxon>
        <taxon>Actinomycetes</taxon>
        <taxon>Streptosporangiales</taxon>
        <taxon>Streptosporangiaceae</taxon>
        <taxon>Streptosporangium</taxon>
    </lineage>
</organism>
<dbReference type="Gene3D" id="3.40.50.300">
    <property type="entry name" value="P-loop containing nucleotide triphosphate hydrolases"/>
    <property type="match status" value="1"/>
</dbReference>
<dbReference type="SUPFAM" id="SSF52540">
    <property type="entry name" value="P-loop containing nucleoside triphosphate hydrolases"/>
    <property type="match status" value="1"/>
</dbReference>
<comment type="caution">
    <text evidence="1">The sequence shown here is derived from an EMBL/GenBank/DDBJ whole genome shotgun (WGS) entry which is preliminary data.</text>
</comment>
<reference evidence="1 2" key="1">
    <citation type="submission" date="2020-08" db="EMBL/GenBank/DDBJ databases">
        <title>Sequencing the genomes of 1000 actinobacteria strains.</title>
        <authorList>
            <person name="Klenk H.-P."/>
        </authorList>
    </citation>
    <scope>NUCLEOTIDE SEQUENCE [LARGE SCALE GENOMIC DNA]</scope>
    <source>
        <strain evidence="1 2">DSM 43023</strain>
    </source>
</reference>
<name>A0A7W7S1S4_9ACTN</name>